<dbReference type="RefSeq" id="XP_018155481.1">
    <property type="nucleotide sequence ID" value="XM_018303458.1"/>
</dbReference>
<keyword evidence="3" id="KW-1185">Reference proteome</keyword>
<dbReference type="EMBL" id="LTAN01000006">
    <property type="protein sequence ID" value="OBR06963.1"/>
    <property type="molecule type" value="Genomic_DNA"/>
</dbReference>
<organism evidence="2 3">
    <name type="scientific">Colletotrichum higginsianum (strain IMI 349063)</name>
    <name type="common">Crucifer anthracnose fungus</name>
    <dbReference type="NCBI Taxonomy" id="759273"/>
    <lineage>
        <taxon>Eukaryota</taxon>
        <taxon>Fungi</taxon>
        <taxon>Dikarya</taxon>
        <taxon>Ascomycota</taxon>
        <taxon>Pezizomycotina</taxon>
        <taxon>Sordariomycetes</taxon>
        <taxon>Hypocreomycetidae</taxon>
        <taxon>Glomerellales</taxon>
        <taxon>Glomerellaceae</taxon>
        <taxon>Colletotrichum</taxon>
        <taxon>Colletotrichum destructivum species complex</taxon>
    </lineage>
</organism>
<gene>
    <name evidence="2" type="ORF">CH63R_08484</name>
</gene>
<sequence>MDPGPRSRTQVLAALEPPIQALDREAVITHTDALYRLHSEPYAIQKQLNPAVVLVPDTVEQLTAIVKFLYGSNLDFVIRGHGFKPPPPPARHVVVSMLKFKDLDYDPVKKIATIGASATWFEVVSFMEQVDPEYSGGQPILATFHGQDKWHGKFLTPAPQAS</sequence>
<dbReference type="PROSITE" id="PS51387">
    <property type="entry name" value="FAD_PCMH"/>
    <property type="match status" value="1"/>
</dbReference>
<dbReference type="InterPro" id="IPR016169">
    <property type="entry name" value="FAD-bd_PCMH_sub2"/>
</dbReference>
<dbReference type="GeneID" id="28867565"/>
<reference evidence="3" key="1">
    <citation type="journal article" date="2017" name="BMC Genomics">
        <title>Gapless genome assembly of Colletotrichum higginsianum reveals chromosome structure and association of transposable elements with secondary metabolite gene clusters.</title>
        <authorList>
            <person name="Dallery J.-F."/>
            <person name="Lapalu N."/>
            <person name="Zampounis A."/>
            <person name="Pigne S."/>
            <person name="Luyten I."/>
            <person name="Amselem J."/>
            <person name="Wittenberg A.H.J."/>
            <person name="Zhou S."/>
            <person name="de Queiroz M.V."/>
            <person name="Robin G.P."/>
            <person name="Auger A."/>
            <person name="Hainaut M."/>
            <person name="Henrissat B."/>
            <person name="Kim K.-T."/>
            <person name="Lee Y.-H."/>
            <person name="Lespinet O."/>
            <person name="Schwartz D.C."/>
            <person name="Thon M.R."/>
            <person name="O'Connell R.J."/>
        </authorList>
    </citation>
    <scope>NUCLEOTIDE SEQUENCE [LARGE SCALE GENOMIC DNA]</scope>
    <source>
        <strain evidence="3">IMI 349063</strain>
    </source>
</reference>
<name>A0A1B7Y4Q1_COLHI</name>
<proteinExistence type="predicted"/>
<evidence type="ECO:0000313" key="2">
    <source>
        <dbReference type="EMBL" id="OBR06963.1"/>
    </source>
</evidence>
<dbReference type="InterPro" id="IPR036318">
    <property type="entry name" value="FAD-bd_PCMH-like_sf"/>
</dbReference>
<dbReference type="GO" id="GO:0071949">
    <property type="term" value="F:FAD binding"/>
    <property type="evidence" value="ECO:0007669"/>
    <property type="project" value="InterPro"/>
</dbReference>
<dbReference type="InterPro" id="IPR016166">
    <property type="entry name" value="FAD-bd_PCMH"/>
</dbReference>
<dbReference type="SUPFAM" id="SSF56176">
    <property type="entry name" value="FAD-binding/transporter-associated domain-like"/>
    <property type="match status" value="1"/>
</dbReference>
<dbReference type="Gene3D" id="3.30.465.10">
    <property type="match status" value="1"/>
</dbReference>
<accession>A0A1B7Y4Q1</accession>
<protein>
    <submittedName>
        <fullName evidence="2">Cysteine desulfurase</fullName>
    </submittedName>
</protein>
<evidence type="ECO:0000259" key="1">
    <source>
        <dbReference type="PROSITE" id="PS51387"/>
    </source>
</evidence>
<dbReference type="Pfam" id="PF01565">
    <property type="entry name" value="FAD_binding_4"/>
    <property type="match status" value="1"/>
</dbReference>
<dbReference type="VEuPathDB" id="FungiDB:CH63R_08484"/>
<dbReference type="Proteomes" id="UP000092177">
    <property type="component" value="Chromosome 6"/>
</dbReference>
<comment type="caution">
    <text evidence="2">The sequence shown here is derived from an EMBL/GenBank/DDBJ whole genome shotgun (WGS) entry which is preliminary data.</text>
</comment>
<dbReference type="AlphaFoldDB" id="A0A1B7Y4Q1"/>
<dbReference type="KEGG" id="chig:CH63R_08484"/>
<dbReference type="InterPro" id="IPR006094">
    <property type="entry name" value="Oxid_FAD_bind_N"/>
</dbReference>
<feature type="domain" description="FAD-binding PCMH-type" evidence="1">
    <location>
        <begin position="46"/>
        <end position="162"/>
    </location>
</feature>
<evidence type="ECO:0000313" key="3">
    <source>
        <dbReference type="Proteomes" id="UP000092177"/>
    </source>
</evidence>